<organism evidence="2 3">
    <name type="scientific">Candidatus Nitronereus thalassa</name>
    <dbReference type="NCBI Taxonomy" id="3020898"/>
    <lineage>
        <taxon>Bacteria</taxon>
        <taxon>Pseudomonadati</taxon>
        <taxon>Nitrospirota</taxon>
        <taxon>Nitrospiria</taxon>
        <taxon>Nitrospirales</taxon>
        <taxon>Nitrospiraceae</taxon>
        <taxon>Candidatus Nitronereus</taxon>
    </lineage>
</organism>
<dbReference type="Proteomes" id="UP001250932">
    <property type="component" value="Unassembled WGS sequence"/>
</dbReference>
<proteinExistence type="predicted"/>
<dbReference type="EMBL" id="JAQOUE010000001">
    <property type="protein sequence ID" value="MDT7041829.1"/>
    <property type="molecule type" value="Genomic_DNA"/>
</dbReference>
<dbReference type="RefSeq" id="WP_313832177.1">
    <property type="nucleotide sequence ID" value="NZ_JAQOUE010000001.1"/>
</dbReference>
<evidence type="ECO:0000259" key="1">
    <source>
        <dbReference type="Pfam" id="PF13524"/>
    </source>
</evidence>
<name>A0ABU3K634_9BACT</name>
<comment type="caution">
    <text evidence="2">The sequence shown here is derived from an EMBL/GenBank/DDBJ whole genome shotgun (WGS) entry which is preliminary data.</text>
</comment>
<dbReference type="SUPFAM" id="SSF53756">
    <property type="entry name" value="UDP-Glycosyltransferase/glycogen phosphorylase"/>
    <property type="match status" value="1"/>
</dbReference>
<gene>
    <name evidence="2" type="ORF">PPG34_05660</name>
</gene>
<dbReference type="InterPro" id="IPR055259">
    <property type="entry name" value="YkvP/CgeB_Glyco_trans-like"/>
</dbReference>
<sequence>MKVGFSALNQSSYHVIPHIQKLLMQGIRESGGSPILVHKVQDTRGLDAFVLLNSLALDIQKEIFENVQHYWTYLLDAPFHHAGWIWLGPSSVNYAVVDPSHLSLLALLNRTGTFFPHGGDTHPFRSWPHREIDILLTGTAPSIDRKSQLMKGLSLELQTFAERLIQEALAFPERALEELLIKLLEHQGVNMQVSDSMLVLTVADHIVRSTHRLNLLRAFSEFPVVIAGSGWDKVEMSPRHRWIGEVPYPQIAELMSQAKVVLCPGCGFTQGGHDRILTAMGSGAVPLTMSTPYLSKHFLHGVHLAYFKKENEAVDLARLILGGSHWGVVGEAGHAAVATGHSWVCRGKEFLALLRGEIGDGHREGELPSEELVA</sequence>
<evidence type="ECO:0000313" key="2">
    <source>
        <dbReference type="EMBL" id="MDT7041829.1"/>
    </source>
</evidence>
<accession>A0ABU3K634</accession>
<dbReference type="Pfam" id="PF13524">
    <property type="entry name" value="Glyco_trans_1_2"/>
    <property type="match status" value="1"/>
</dbReference>
<feature type="domain" description="Spore protein YkvP/CgeB glycosyl transferase-like" evidence="1">
    <location>
        <begin position="214"/>
        <end position="351"/>
    </location>
</feature>
<keyword evidence="3" id="KW-1185">Reference proteome</keyword>
<protein>
    <submittedName>
        <fullName evidence="2">Glycosyltransferase</fullName>
    </submittedName>
</protein>
<evidence type="ECO:0000313" key="3">
    <source>
        <dbReference type="Proteomes" id="UP001250932"/>
    </source>
</evidence>
<reference evidence="2 3" key="1">
    <citation type="journal article" date="2023" name="ISME J.">
        <title>Cultivation and genomic characterization of novel and ubiquitous marine nitrite-oxidizing bacteria from the Nitrospirales.</title>
        <authorList>
            <person name="Mueller A.J."/>
            <person name="Daebeler A."/>
            <person name="Herbold C.W."/>
            <person name="Kirkegaard R.H."/>
            <person name="Daims H."/>
        </authorList>
    </citation>
    <scope>NUCLEOTIDE SEQUENCE [LARGE SCALE GENOMIC DNA]</scope>
    <source>
        <strain evidence="2 3">EB</strain>
    </source>
</reference>